<gene>
    <name evidence="1" type="ORF">C7477_11244</name>
</gene>
<protein>
    <submittedName>
        <fullName evidence="1">Uncharacterized protein</fullName>
    </submittedName>
</protein>
<dbReference type="RefSeq" id="WP_110752113.1">
    <property type="nucleotide sequence ID" value="NZ_QJTF01000012.1"/>
</dbReference>
<dbReference type="AlphaFoldDB" id="A0A318TG25"/>
<evidence type="ECO:0000313" key="1">
    <source>
        <dbReference type="EMBL" id="PYE87543.1"/>
    </source>
</evidence>
<organism evidence="1 2">
    <name type="scientific">Phyllobacterium leguminum</name>
    <dbReference type="NCBI Taxonomy" id="314237"/>
    <lineage>
        <taxon>Bacteria</taxon>
        <taxon>Pseudomonadati</taxon>
        <taxon>Pseudomonadota</taxon>
        <taxon>Alphaproteobacteria</taxon>
        <taxon>Hyphomicrobiales</taxon>
        <taxon>Phyllobacteriaceae</taxon>
        <taxon>Phyllobacterium</taxon>
    </lineage>
</organism>
<evidence type="ECO:0000313" key="2">
    <source>
        <dbReference type="Proteomes" id="UP000247454"/>
    </source>
</evidence>
<dbReference type="EMBL" id="QJTF01000012">
    <property type="protein sequence ID" value="PYE87543.1"/>
    <property type="molecule type" value="Genomic_DNA"/>
</dbReference>
<name>A0A318TG25_9HYPH</name>
<keyword evidence="2" id="KW-1185">Reference proteome</keyword>
<reference evidence="1 2" key="1">
    <citation type="submission" date="2018-06" db="EMBL/GenBank/DDBJ databases">
        <title>Genomic Encyclopedia of Type Strains, Phase III (KMG-III): the genomes of soil and plant-associated and newly described type strains.</title>
        <authorList>
            <person name="Whitman W."/>
        </authorList>
    </citation>
    <scope>NUCLEOTIDE SEQUENCE [LARGE SCALE GENOMIC DNA]</scope>
    <source>
        <strain evidence="1 2">ORS 1419</strain>
    </source>
</reference>
<sequence>MKQSETRLAFSGESLKATFIETADGYAAIGRAIVFNLGSNPAIIDGEPAQSVPPLASTILYNAVVKTGERLIVVQLPENFVTEGFAGREGWDKYCDLVTDPSEQLSRTPLYRSAQHHLGHYDFGQHVPAALQDLVRADERFTVKANLWFSPAGTDCLIHNSHGFLETHVQIHGLGRMQKFRSAEHDTLYEEILMAPGQSHRIFDCQRSSSGTYIYPWHQYYSDTDCIWMAIEFHPASKA</sequence>
<dbReference type="Proteomes" id="UP000247454">
    <property type="component" value="Unassembled WGS sequence"/>
</dbReference>
<comment type="caution">
    <text evidence="1">The sequence shown here is derived from an EMBL/GenBank/DDBJ whole genome shotgun (WGS) entry which is preliminary data.</text>
</comment>
<proteinExistence type="predicted"/>
<accession>A0A318TG25</accession>
<dbReference type="OrthoDB" id="1988917at2"/>